<organism evidence="8 9">
    <name type="scientific">Alligator mississippiensis</name>
    <name type="common">American alligator</name>
    <dbReference type="NCBI Taxonomy" id="8496"/>
    <lineage>
        <taxon>Eukaryota</taxon>
        <taxon>Metazoa</taxon>
        <taxon>Chordata</taxon>
        <taxon>Craniata</taxon>
        <taxon>Vertebrata</taxon>
        <taxon>Euteleostomi</taxon>
        <taxon>Archelosauria</taxon>
        <taxon>Archosauria</taxon>
        <taxon>Crocodylia</taxon>
        <taxon>Alligatoridae</taxon>
        <taxon>Alligatorinae</taxon>
        <taxon>Alligator</taxon>
    </lineage>
</organism>
<dbReference type="STRING" id="8496.A0A151MN87"/>
<dbReference type="Proteomes" id="UP000050525">
    <property type="component" value="Unassembled WGS sequence"/>
</dbReference>
<comment type="caution">
    <text evidence="8">The sequence shown here is derived from an EMBL/GenBank/DDBJ whole genome shotgun (WGS) entry which is preliminary data.</text>
</comment>
<dbReference type="AlphaFoldDB" id="A0A151MN87"/>
<reference evidence="8 9" key="1">
    <citation type="journal article" date="2012" name="Genome Biol.">
        <title>Sequencing three crocodilian genomes to illuminate the evolution of archosaurs and amniotes.</title>
        <authorList>
            <person name="St John J.A."/>
            <person name="Braun E.L."/>
            <person name="Isberg S.R."/>
            <person name="Miles L.G."/>
            <person name="Chong A.Y."/>
            <person name="Gongora J."/>
            <person name="Dalzell P."/>
            <person name="Moran C."/>
            <person name="Bed'hom B."/>
            <person name="Abzhanov A."/>
            <person name="Burgess S.C."/>
            <person name="Cooksey A.M."/>
            <person name="Castoe T.A."/>
            <person name="Crawford N.G."/>
            <person name="Densmore L.D."/>
            <person name="Drew J.C."/>
            <person name="Edwards S.V."/>
            <person name="Faircloth B.C."/>
            <person name="Fujita M.K."/>
            <person name="Greenwold M.J."/>
            <person name="Hoffmann F.G."/>
            <person name="Howard J.M."/>
            <person name="Iguchi T."/>
            <person name="Janes D.E."/>
            <person name="Khan S.Y."/>
            <person name="Kohno S."/>
            <person name="de Koning A.J."/>
            <person name="Lance S.L."/>
            <person name="McCarthy F.M."/>
            <person name="McCormack J.E."/>
            <person name="Merchant M.E."/>
            <person name="Peterson D.G."/>
            <person name="Pollock D.D."/>
            <person name="Pourmand N."/>
            <person name="Raney B.J."/>
            <person name="Roessler K.A."/>
            <person name="Sanford J.R."/>
            <person name="Sawyer R.H."/>
            <person name="Schmidt C.J."/>
            <person name="Triplett E.W."/>
            <person name="Tuberville T.D."/>
            <person name="Venegas-Anaya M."/>
            <person name="Howard J.T."/>
            <person name="Jarvis E.D."/>
            <person name="Guillette L.J.Jr."/>
            <person name="Glenn T.C."/>
            <person name="Green R.E."/>
            <person name="Ray D.A."/>
        </authorList>
    </citation>
    <scope>NUCLEOTIDE SEQUENCE [LARGE SCALE GENOMIC DNA]</scope>
    <source>
        <strain evidence="8">KSC_2009_1</strain>
    </source>
</reference>
<evidence type="ECO:0000256" key="2">
    <source>
        <dbReference type="ARBA" id="ARBA00010532"/>
    </source>
</evidence>
<dbReference type="GO" id="GO:0006622">
    <property type="term" value="P:protein targeting to lysosome"/>
    <property type="evidence" value="ECO:0007669"/>
    <property type="project" value="TreeGrafter"/>
</dbReference>
<evidence type="ECO:0000256" key="1">
    <source>
        <dbReference type="ARBA" id="ARBA00004370"/>
    </source>
</evidence>
<evidence type="ECO:0000256" key="4">
    <source>
        <dbReference type="ARBA" id="ARBA00022989"/>
    </source>
</evidence>
<protein>
    <submittedName>
        <fullName evidence="8">Lysosome membrane protein 2</fullName>
    </submittedName>
</protein>
<name>A0A151MN87_ALLMI</name>
<dbReference type="PRINTS" id="PR01611">
    <property type="entry name" value="LIMPII"/>
</dbReference>
<evidence type="ECO:0000313" key="9">
    <source>
        <dbReference type="Proteomes" id="UP000050525"/>
    </source>
</evidence>
<keyword evidence="6" id="KW-0325">Glycoprotein</keyword>
<dbReference type="GO" id="GO:0006898">
    <property type="term" value="P:receptor-mediated endocytosis"/>
    <property type="evidence" value="ECO:0007669"/>
    <property type="project" value="TreeGrafter"/>
</dbReference>
<dbReference type="PANTHER" id="PTHR11923">
    <property type="entry name" value="SCAVENGER RECEPTOR CLASS B TYPE-1 SR-B1"/>
    <property type="match status" value="1"/>
</dbReference>
<dbReference type="PhylomeDB" id="A0A151MN87"/>
<dbReference type="GO" id="GO:0016020">
    <property type="term" value="C:membrane"/>
    <property type="evidence" value="ECO:0007669"/>
    <property type="project" value="UniProtKB-SubCell"/>
</dbReference>
<dbReference type="Pfam" id="PF01130">
    <property type="entry name" value="CD36"/>
    <property type="match status" value="1"/>
</dbReference>
<feature type="transmembrane region" description="Helical" evidence="7">
    <location>
        <begin position="441"/>
        <end position="461"/>
    </location>
</feature>
<dbReference type="GO" id="GO:0005764">
    <property type="term" value="C:lysosome"/>
    <property type="evidence" value="ECO:0007669"/>
    <property type="project" value="InterPro"/>
</dbReference>
<keyword evidence="3 7" id="KW-0812">Transmembrane</keyword>
<comment type="subcellular location">
    <subcellularLocation>
        <location evidence="1">Membrane</location>
    </subcellularLocation>
</comment>
<dbReference type="PANTHER" id="PTHR11923:SF51">
    <property type="entry name" value="LYSOSOME MEMBRANE PROTEIN 2"/>
    <property type="match status" value="1"/>
</dbReference>
<comment type="similarity">
    <text evidence="2">Belongs to the CD36 family.</text>
</comment>
<evidence type="ECO:0000256" key="5">
    <source>
        <dbReference type="ARBA" id="ARBA00023136"/>
    </source>
</evidence>
<dbReference type="PRINTS" id="PR01609">
    <property type="entry name" value="CD36FAMILY"/>
</dbReference>
<evidence type="ECO:0000313" key="8">
    <source>
        <dbReference type="EMBL" id="KYO25899.1"/>
    </source>
</evidence>
<keyword evidence="4 7" id="KW-1133">Transmembrane helix</keyword>
<keyword evidence="9" id="KW-1185">Reference proteome</keyword>
<dbReference type="InterPro" id="IPR005429">
    <property type="entry name" value="LimpII"/>
</dbReference>
<evidence type="ECO:0000256" key="7">
    <source>
        <dbReference type="SAM" id="Phobius"/>
    </source>
</evidence>
<gene>
    <name evidence="8" type="primary">SCARB2</name>
    <name evidence="8" type="ORF">Y1Q_0012266</name>
</gene>
<dbReference type="InterPro" id="IPR002159">
    <property type="entry name" value="CD36_fam"/>
</dbReference>
<proteinExistence type="inferred from homology"/>
<dbReference type="EMBL" id="AKHW03005659">
    <property type="protein sequence ID" value="KYO25899.1"/>
    <property type="molecule type" value="Genomic_DNA"/>
</dbReference>
<accession>A0A151MN87</accession>
<dbReference type="eggNOG" id="KOG3776">
    <property type="taxonomic scope" value="Eukaryota"/>
</dbReference>
<dbReference type="GO" id="GO:0005044">
    <property type="term" value="F:scavenger receptor activity"/>
    <property type="evidence" value="ECO:0007669"/>
    <property type="project" value="InterPro"/>
</dbReference>
<sequence>MRTLCLSGVGGLSVCLLIASIALLAARVFQRVVDDKVEQETVLKNGTETFQVWENPPPPVYMQFYFFNLTNPLEVINGATPFVEEIGPYTYREYRPRVSVHILENGTKVSALNPKTYVFDPEKSIGDPEVDLIRTVNIPAVTAMEWAQTSPLHLPLQLILLYYREELFMTRTVHELLWGYKDSLLSTIHFFYPEVDSEFGLFNKMNGTDDGEYVFLSGSRNYLNFSRIVEWKGKKSLDWWTTKTCNMINGTDGNSFHPLISKDEKLYVFSSDFCRSLYLMFDSFRSVAGIPAYRFVPPEELFANTSVNPDNAGFCVPVGNCPGTGVLNVSICKQGTPIFLSSPHFYQADKKYINSIRGMNPKKEDHEMFLDVNPLTGVILQAAKRIQINIYIKKMPEFFDTGRIRTLLFPVVYINESVLIDEASASKLKYALFEATLLKNIPFVIMALGIIFGIVFIVLVCRFRGTKDEGTEDERASLIRTS</sequence>
<keyword evidence="5 7" id="KW-0472">Membrane</keyword>
<evidence type="ECO:0000256" key="6">
    <source>
        <dbReference type="ARBA" id="ARBA00023180"/>
    </source>
</evidence>
<evidence type="ECO:0000256" key="3">
    <source>
        <dbReference type="ARBA" id="ARBA00022692"/>
    </source>
</evidence>